<keyword evidence="10" id="KW-0564">Palmitate</keyword>
<dbReference type="EC" id="4.4.1.20" evidence="15"/>
<evidence type="ECO:0000256" key="2">
    <source>
        <dbReference type="ARBA" id="ARBA00022679"/>
    </source>
</evidence>
<evidence type="ECO:0000256" key="16">
    <source>
        <dbReference type="ARBA" id="ARBA00049298"/>
    </source>
</evidence>
<comment type="caution">
    <text evidence="22">The sequence shown here is derived from an EMBL/GenBank/DDBJ whole genome shotgun (WGS) entry which is preliminary data.</text>
</comment>
<comment type="pathway">
    <text evidence="13">Lipid metabolism; leukotriene C4 biosynthesis.</text>
</comment>
<dbReference type="GO" id="GO:0004364">
    <property type="term" value="F:glutathione transferase activity"/>
    <property type="evidence" value="ECO:0007669"/>
    <property type="project" value="TreeGrafter"/>
</dbReference>
<evidence type="ECO:0000256" key="17">
    <source>
        <dbReference type="ARBA" id="ARBA00051411"/>
    </source>
</evidence>
<dbReference type="OrthoDB" id="410651at2759"/>
<evidence type="ECO:0000256" key="20">
    <source>
        <dbReference type="ARBA" id="ARBA00076908"/>
    </source>
</evidence>
<name>A0A1X2II03_9FUNG</name>
<sequence length="144" mass="15564">MPITIPTEYGYVLAVSAASALQLVWMSVSVGAARKAAGIPYPYMYAEKSEAEKDNTKNVFNCTQRAHQNTLESFPVVTTLLLIGGINHPELSAGAGAIYLFGRVLYASGYKSGDPKKRLRGSIGYIGLLTLLYTTGSTLYHLLK</sequence>
<evidence type="ECO:0000256" key="3">
    <source>
        <dbReference type="ARBA" id="ARBA00022692"/>
    </source>
</evidence>
<evidence type="ECO:0000256" key="8">
    <source>
        <dbReference type="ARBA" id="ARBA00023128"/>
    </source>
</evidence>
<evidence type="ECO:0000256" key="18">
    <source>
        <dbReference type="ARBA" id="ARBA00069748"/>
    </source>
</evidence>
<dbReference type="PANTHER" id="PTHR10250:SF26">
    <property type="entry name" value="GLUTATHIONE S-TRANSFERASE 3, MITOCHONDRIAL"/>
    <property type="match status" value="1"/>
</dbReference>
<dbReference type="EMBL" id="MCGE01000010">
    <property type="protein sequence ID" value="ORZ16968.1"/>
    <property type="molecule type" value="Genomic_DNA"/>
</dbReference>
<evidence type="ECO:0000256" key="15">
    <source>
        <dbReference type="ARBA" id="ARBA00039056"/>
    </source>
</evidence>
<evidence type="ECO:0000256" key="4">
    <source>
        <dbReference type="ARBA" id="ARBA00022787"/>
    </source>
</evidence>
<dbReference type="GO" id="GO:0005741">
    <property type="term" value="C:mitochondrial outer membrane"/>
    <property type="evidence" value="ECO:0007669"/>
    <property type="project" value="UniProtKB-SubCell"/>
</dbReference>
<keyword evidence="7" id="KW-0443">Lipid metabolism</keyword>
<dbReference type="Proteomes" id="UP000193560">
    <property type="component" value="Unassembled WGS sequence"/>
</dbReference>
<keyword evidence="5 21" id="KW-1133">Transmembrane helix</keyword>
<dbReference type="InterPro" id="IPR023352">
    <property type="entry name" value="MAPEG-like_dom_sf"/>
</dbReference>
<evidence type="ECO:0000256" key="1">
    <source>
        <dbReference type="ARBA" id="ARBA00004374"/>
    </source>
</evidence>
<dbReference type="SUPFAM" id="SSF161084">
    <property type="entry name" value="MAPEG domain-like"/>
    <property type="match status" value="1"/>
</dbReference>
<evidence type="ECO:0000256" key="6">
    <source>
        <dbReference type="ARBA" id="ARBA00023002"/>
    </source>
</evidence>
<dbReference type="GO" id="GO:0005783">
    <property type="term" value="C:endoplasmic reticulum"/>
    <property type="evidence" value="ECO:0007669"/>
    <property type="project" value="TreeGrafter"/>
</dbReference>
<keyword evidence="12" id="KW-0449">Lipoprotein</keyword>
<feature type="transmembrane region" description="Helical" evidence="21">
    <location>
        <begin position="123"/>
        <end position="143"/>
    </location>
</feature>
<evidence type="ECO:0000313" key="23">
    <source>
        <dbReference type="Proteomes" id="UP000193560"/>
    </source>
</evidence>
<evidence type="ECO:0000313" key="22">
    <source>
        <dbReference type="EMBL" id="ORZ16968.1"/>
    </source>
</evidence>
<dbReference type="AlphaFoldDB" id="A0A1X2II03"/>
<accession>A0A1X2II03</accession>
<comment type="pathway">
    <text evidence="14">Lipid metabolism; arachidonate metabolism.</text>
</comment>
<keyword evidence="6" id="KW-0560">Oxidoreductase</keyword>
<keyword evidence="23" id="KW-1185">Reference proteome</keyword>
<evidence type="ECO:0000256" key="14">
    <source>
        <dbReference type="ARBA" id="ARBA00037916"/>
    </source>
</evidence>
<dbReference type="GO" id="GO:0006629">
    <property type="term" value="P:lipid metabolic process"/>
    <property type="evidence" value="ECO:0007669"/>
    <property type="project" value="UniProtKB-KW"/>
</dbReference>
<evidence type="ECO:0000256" key="12">
    <source>
        <dbReference type="ARBA" id="ARBA00023288"/>
    </source>
</evidence>
<dbReference type="GO" id="GO:0005635">
    <property type="term" value="C:nuclear envelope"/>
    <property type="evidence" value="ECO:0007669"/>
    <property type="project" value="TreeGrafter"/>
</dbReference>
<protein>
    <recommendedName>
        <fullName evidence="18">Glutathione S-transferase 3, mitochondrial</fullName>
        <ecNumber evidence="15">4.4.1.20</ecNumber>
    </recommendedName>
    <alternativeName>
        <fullName evidence="19">Glutathione peroxidase MGST3</fullName>
    </alternativeName>
    <alternativeName>
        <fullName evidence="20">LTC4 synthase MGST3</fullName>
    </alternativeName>
</protein>
<proteinExistence type="predicted"/>
<keyword evidence="2" id="KW-0808">Transferase</keyword>
<dbReference type="InterPro" id="IPR050997">
    <property type="entry name" value="MAPEG"/>
</dbReference>
<dbReference type="GO" id="GO:0004602">
    <property type="term" value="F:glutathione peroxidase activity"/>
    <property type="evidence" value="ECO:0007669"/>
    <property type="project" value="TreeGrafter"/>
</dbReference>
<keyword evidence="9 21" id="KW-0472">Membrane</keyword>
<dbReference type="InterPro" id="IPR001129">
    <property type="entry name" value="Membr-assoc_MAPEG"/>
</dbReference>
<evidence type="ECO:0000256" key="21">
    <source>
        <dbReference type="SAM" id="Phobius"/>
    </source>
</evidence>
<evidence type="ECO:0000256" key="10">
    <source>
        <dbReference type="ARBA" id="ARBA00023139"/>
    </source>
</evidence>
<comment type="subcellular location">
    <subcellularLocation>
        <location evidence="1">Mitochondrion outer membrane</location>
        <topology evidence="1">Multi-pass membrane protein</topology>
    </subcellularLocation>
</comment>
<reference evidence="22 23" key="1">
    <citation type="submission" date="2016-07" db="EMBL/GenBank/DDBJ databases">
        <title>Pervasive Adenine N6-methylation of Active Genes in Fungi.</title>
        <authorList>
            <consortium name="DOE Joint Genome Institute"/>
            <person name="Mondo S.J."/>
            <person name="Dannebaum R.O."/>
            <person name="Kuo R.C."/>
            <person name="Labutti K."/>
            <person name="Haridas S."/>
            <person name="Kuo A."/>
            <person name="Salamov A."/>
            <person name="Ahrendt S.R."/>
            <person name="Lipzen A."/>
            <person name="Sullivan W."/>
            <person name="Andreopoulos W.B."/>
            <person name="Clum A."/>
            <person name="Lindquist E."/>
            <person name="Daum C."/>
            <person name="Ramamoorthy G.K."/>
            <person name="Gryganskyi A."/>
            <person name="Culley D."/>
            <person name="Magnuson J.K."/>
            <person name="James T.Y."/>
            <person name="O'Malley M.A."/>
            <person name="Stajich J.E."/>
            <person name="Spatafora J.W."/>
            <person name="Visel A."/>
            <person name="Grigoriev I.V."/>
        </authorList>
    </citation>
    <scope>NUCLEOTIDE SEQUENCE [LARGE SCALE GENOMIC DNA]</scope>
    <source>
        <strain evidence="22 23">NRRL 1336</strain>
    </source>
</reference>
<evidence type="ECO:0000256" key="13">
    <source>
        <dbReference type="ARBA" id="ARBA00037884"/>
    </source>
</evidence>
<dbReference type="FunFam" id="1.20.120.550:FF:000004">
    <property type="entry name" value="Microsomal glutathione S-transferase 3"/>
    <property type="match status" value="1"/>
</dbReference>
<dbReference type="PANTHER" id="PTHR10250">
    <property type="entry name" value="MICROSOMAL GLUTATHIONE S-TRANSFERASE"/>
    <property type="match status" value="1"/>
</dbReference>
<dbReference type="Gene3D" id="1.20.120.550">
    <property type="entry name" value="Membrane associated eicosanoid/glutathione metabolism-like domain"/>
    <property type="match status" value="1"/>
</dbReference>
<evidence type="ECO:0000256" key="7">
    <source>
        <dbReference type="ARBA" id="ARBA00023098"/>
    </source>
</evidence>
<evidence type="ECO:0000256" key="19">
    <source>
        <dbReference type="ARBA" id="ARBA00075145"/>
    </source>
</evidence>
<keyword evidence="11" id="KW-0456">Lyase</keyword>
<keyword evidence="4" id="KW-1000">Mitochondrion outer membrane</keyword>
<organism evidence="22 23">
    <name type="scientific">Absidia repens</name>
    <dbReference type="NCBI Taxonomy" id="90262"/>
    <lineage>
        <taxon>Eukaryota</taxon>
        <taxon>Fungi</taxon>
        <taxon>Fungi incertae sedis</taxon>
        <taxon>Mucoromycota</taxon>
        <taxon>Mucoromycotina</taxon>
        <taxon>Mucoromycetes</taxon>
        <taxon>Mucorales</taxon>
        <taxon>Cunninghamellaceae</taxon>
        <taxon>Absidia</taxon>
    </lineage>
</organism>
<keyword evidence="3 21" id="KW-0812">Transmembrane</keyword>
<evidence type="ECO:0000256" key="5">
    <source>
        <dbReference type="ARBA" id="ARBA00022989"/>
    </source>
</evidence>
<feature type="transmembrane region" description="Helical" evidence="21">
    <location>
        <begin position="12"/>
        <end position="33"/>
    </location>
</feature>
<comment type="catalytic activity">
    <reaction evidence="16">
        <text>leukotriene C4 = leukotriene A4 + glutathione</text>
        <dbReference type="Rhea" id="RHEA:17617"/>
        <dbReference type="ChEBI" id="CHEBI:57463"/>
        <dbReference type="ChEBI" id="CHEBI:57925"/>
        <dbReference type="ChEBI" id="CHEBI:57973"/>
        <dbReference type="EC" id="4.4.1.20"/>
    </reaction>
    <physiologicalReaction direction="right-to-left" evidence="16">
        <dbReference type="Rhea" id="RHEA:17619"/>
    </physiologicalReaction>
</comment>
<comment type="catalytic activity">
    <reaction evidence="17">
        <text>15-deoxy-Delta(12,14)-prostaglandin J2 + glutathione = 15-deoxy-Delta(12,14)-prostaglandin J2-S-(R)-glutathione</text>
        <dbReference type="Rhea" id="RHEA:75963"/>
        <dbReference type="ChEBI" id="CHEBI:57925"/>
        <dbReference type="ChEBI" id="CHEBI:85236"/>
        <dbReference type="ChEBI" id="CHEBI:194498"/>
    </reaction>
    <physiologicalReaction direction="left-to-right" evidence="17">
        <dbReference type="Rhea" id="RHEA:75964"/>
    </physiologicalReaction>
</comment>
<evidence type="ECO:0000256" key="9">
    <source>
        <dbReference type="ARBA" id="ARBA00023136"/>
    </source>
</evidence>
<dbReference type="GO" id="GO:0004464">
    <property type="term" value="F:leukotriene-C4 synthase activity"/>
    <property type="evidence" value="ECO:0007669"/>
    <property type="project" value="UniProtKB-EC"/>
</dbReference>
<keyword evidence="8" id="KW-0496">Mitochondrion</keyword>
<dbReference type="STRING" id="90262.A0A1X2II03"/>
<gene>
    <name evidence="22" type="ORF">BCR42DRAFT_23875</name>
</gene>
<evidence type="ECO:0000256" key="11">
    <source>
        <dbReference type="ARBA" id="ARBA00023239"/>
    </source>
</evidence>
<dbReference type="Pfam" id="PF01124">
    <property type="entry name" value="MAPEG"/>
    <property type="match status" value="1"/>
</dbReference>